<protein>
    <submittedName>
        <fullName evidence="1">Uncharacterized protein</fullName>
    </submittedName>
</protein>
<reference evidence="1" key="1">
    <citation type="submission" date="2023-07" db="EMBL/GenBank/DDBJ databases">
        <authorList>
            <consortium name="AG Swart"/>
            <person name="Singh M."/>
            <person name="Singh A."/>
            <person name="Seah K."/>
            <person name="Emmerich C."/>
        </authorList>
    </citation>
    <scope>NUCLEOTIDE SEQUENCE</scope>
    <source>
        <strain evidence="1">DP1</strain>
    </source>
</reference>
<evidence type="ECO:0000313" key="1">
    <source>
        <dbReference type="EMBL" id="CAI2365977.1"/>
    </source>
</evidence>
<name>A0AAD1UG00_EUPCR</name>
<dbReference type="Proteomes" id="UP001295684">
    <property type="component" value="Unassembled WGS sequence"/>
</dbReference>
<dbReference type="EMBL" id="CAMPGE010007052">
    <property type="protein sequence ID" value="CAI2365977.1"/>
    <property type="molecule type" value="Genomic_DNA"/>
</dbReference>
<comment type="caution">
    <text evidence="1">The sequence shown here is derived from an EMBL/GenBank/DDBJ whole genome shotgun (WGS) entry which is preliminary data.</text>
</comment>
<sequence length="50" mass="5962">MRSGVFERNLKISQVYFMNNCLRQASFQRCSFCSPRLSPEKERCTNQRTL</sequence>
<dbReference type="AlphaFoldDB" id="A0AAD1UG00"/>
<accession>A0AAD1UG00</accession>
<organism evidence="1 2">
    <name type="scientific">Euplotes crassus</name>
    <dbReference type="NCBI Taxonomy" id="5936"/>
    <lineage>
        <taxon>Eukaryota</taxon>
        <taxon>Sar</taxon>
        <taxon>Alveolata</taxon>
        <taxon>Ciliophora</taxon>
        <taxon>Intramacronucleata</taxon>
        <taxon>Spirotrichea</taxon>
        <taxon>Hypotrichia</taxon>
        <taxon>Euplotida</taxon>
        <taxon>Euplotidae</taxon>
        <taxon>Moneuplotes</taxon>
    </lineage>
</organism>
<gene>
    <name evidence="1" type="ORF">ECRASSUSDP1_LOCUS7246</name>
</gene>
<evidence type="ECO:0000313" key="2">
    <source>
        <dbReference type="Proteomes" id="UP001295684"/>
    </source>
</evidence>
<proteinExistence type="predicted"/>
<keyword evidence="2" id="KW-1185">Reference proteome</keyword>